<sequence>MDERSLRWNWQGPRVKSHFTKAVSNIFKEGSRSAKLIADGLKIVVGSGDRAEFCSDMSWDSASLSVMFPRIFTLAIHKTGAIKEFGHWSESSWVWEVKLRRPVFYWEQAQSKMFKEFLCCIQICRNISDSVARSFRPNGEFSIGSFGRGLESDYEEDVIDCNRFWKGFCPPKIDLFIWQLYRDRIMVQ</sequence>
<keyword evidence="2" id="KW-1185">Reference proteome</keyword>
<dbReference type="PANTHER" id="PTHR36617:SF5">
    <property type="entry name" value="OS05G0421675 PROTEIN"/>
    <property type="match status" value="1"/>
</dbReference>
<reference evidence="1" key="1">
    <citation type="journal article" date="2023" name="Plant J.">
        <title>Genome sequences and population genomics provide insights into the demographic history, inbreeding, and mutation load of two 'living fossil' tree species of Dipteronia.</title>
        <authorList>
            <person name="Feng Y."/>
            <person name="Comes H.P."/>
            <person name="Chen J."/>
            <person name="Zhu S."/>
            <person name="Lu R."/>
            <person name="Zhang X."/>
            <person name="Li P."/>
            <person name="Qiu J."/>
            <person name="Olsen K.M."/>
            <person name="Qiu Y."/>
        </authorList>
    </citation>
    <scope>NUCLEOTIDE SEQUENCE</scope>
    <source>
        <strain evidence="1">NBL</strain>
    </source>
</reference>
<proteinExistence type="predicted"/>
<name>A0AAE0A0Q6_9ROSI</name>
<evidence type="ECO:0000313" key="2">
    <source>
        <dbReference type="Proteomes" id="UP001281410"/>
    </source>
</evidence>
<dbReference type="Proteomes" id="UP001281410">
    <property type="component" value="Unassembled WGS sequence"/>
</dbReference>
<gene>
    <name evidence="1" type="ORF">Dsin_022015</name>
</gene>
<organism evidence="1 2">
    <name type="scientific">Dipteronia sinensis</name>
    <dbReference type="NCBI Taxonomy" id="43782"/>
    <lineage>
        <taxon>Eukaryota</taxon>
        <taxon>Viridiplantae</taxon>
        <taxon>Streptophyta</taxon>
        <taxon>Embryophyta</taxon>
        <taxon>Tracheophyta</taxon>
        <taxon>Spermatophyta</taxon>
        <taxon>Magnoliopsida</taxon>
        <taxon>eudicotyledons</taxon>
        <taxon>Gunneridae</taxon>
        <taxon>Pentapetalae</taxon>
        <taxon>rosids</taxon>
        <taxon>malvids</taxon>
        <taxon>Sapindales</taxon>
        <taxon>Sapindaceae</taxon>
        <taxon>Hippocastanoideae</taxon>
        <taxon>Acereae</taxon>
        <taxon>Dipteronia</taxon>
    </lineage>
</organism>
<evidence type="ECO:0000313" key="1">
    <source>
        <dbReference type="EMBL" id="KAK3198600.1"/>
    </source>
</evidence>
<dbReference type="PANTHER" id="PTHR36617">
    <property type="entry name" value="PROTEIN, PUTATIVE-RELATED"/>
    <property type="match status" value="1"/>
</dbReference>
<protein>
    <recommendedName>
        <fullName evidence="3">Reverse transcriptase zinc-binding domain-containing protein</fullName>
    </recommendedName>
</protein>
<accession>A0AAE0A0Q6</accession>
<evidence type="ECO:0008006" key="3">
    <source>
        <dbReference type="Google" id="ProtNLM"/>
    </source>
</evidence>
<comment type="caution">
    <text evidence="1">The sequence shown here is derived from an EMBL/GenBank/DDBJ whole genome shotgun (WGS) entry which is preliminary data.</text>
</comment>
<dbReference type="EMBL" id="JANJYJ010000007">
    <property type="protein sequence ID" value="KAK3198600.1"/>
    <property type="molecule type" value="Genomic_DNA"/>
</dbReference>
<dbReference type="AlphaFoldDB" id="A0AAE0A0Q6"/>